<dbReference type="OrthoDB" id="141807at2157"/>
<dbReference type="SUPFAM" id="SSF55874">
    <property type="entry name" value="ATPase domain of HSP90 chaperone/DNA topoisomerase II/histidine kinase"/>
    <property type="match status" value="1"/>
</dbReference>
<dbReference type="GO" id="GO:0005524">
    <property type="term" value="F:ATP binding"/>
    <property type="evidence" value="ECO:0007669"/>
    <property type="project" value="UniProtKB-KW"/>
</dbReference>
<sequence>MSPVKKFVEMHAGRIRVESEPGRGSRFIFTIPLNLSN</sequence>
<dbReference type="Proteomes" id="UP000467371">
    <property type="component" value="Chromosome"/>
</dbReference>
<dbReference type="GeneID" id="95970557"/>
<keyword evidence="2" id="KW-0067">ATP-binding</keyword>
<gene>
    <name evidence="2" type="ORF">DKM28_10865</name>
    <name evidence="3" type="ORF">FQU78_09575</name>
</gene>
<evidence type="ECO:0000313" key="2">
    <source>
        <dbReference type="EMBL" id="QCR16449.1"/>
    </source>
</evidence>
<dbReference type="AlphaFoldDB" id="A0A4P8R2X2"/>
<reference evidence="3 5" key="2">
    <citation type="journal article" date="2020" name="Environ. Microbiol. Rep.">
        <title>Redox cycling of Fe(II) and Fe(III) in magnetite accelerates aceticlastic methanogenesis by Methanosarcina mazei.</title>
        <authorList>
            <person name="Wang H."/>
            <person name="Byrne J.M."/>
            <person name="Liu P."/>
            <person name="Liu J."/>
            <person name="Dong X."/>
            <person name="Lu Y."/>
        </authorList>
    </citation>
    <scope>NUCLEOTIDE SEQUENCE [LARGE SCALE GENOMIC DNA]</scope>
    <source>
        <strain evidence="3">Zm-15</strain>
        <strain evidence="5">zm-15</strain>
    </source>
</reference>
<evidence type="ECO:0000313" key="4">
    <source>
        <dbReference type="Proteomes" id="UP000300067"/>
    </source>
</evidence>
<evidence type="ECO:0000313" key="3">
    <source>
        <dbReference type="EMBL" id="QIB92823.1"/>
    </source>
</evidence>
<accession>A0A4P8R2X2</accession>
<dbReference type="InterPro" id="IPR003594">
    <property type="entry name" value="HATPase_dom"/>
</dbReference>
<evidence type="ECO:0000259" key="1">
    <source>
        <dbReference type="Pfam" id="PF02518"/>
    </source>
</evidence>
<dbReference type="Pfam" id="PF02518">
    <property type="entry name" value="HATPase_c"/>
    <property type="match status" value="1"/>
</dbReference>
<organism evidence="2 4">
    <name type="scientific">Methanosarcina mazei</name>
    <name type="common">Methanosarcina frisia</name>
    <dbReference type="NCBI Taxonomy" id="2209"/>
    <lineage>
        <taxon>Archaea</taxon>
        <taxon>Methanobacteriati</taxon>
        <taxon>Methanobacteriota</taxon>
        <taxon>Stenosarchaea group</taxon>
        <taxon>Methanomicrobia</taxon>
        <taxon>Methanosarcinales</taxon>
        <taxon>Methanosarcinaceae</taxon>
        <taxon>Methanosarcina</taxon>
    </lineage>
</organism>
<feature type="domain" description="Histidine kinase/HSP90-like ATPase" evidence="1">
    <location>
        <begin position="4"/>
        <end position="34"/>
    </location>
</feature>
<dbReference type="Gene3D" id="3.30.565.10">
    <property type="entry name" value="Histidine kinase-like ATPase, C-terminal domain"/>
    <property type="match status" value="1"/>
</dbReference>
<name>A0A4P8R2X2_METMZ</name>
<dbReference type="EMBL" id="CP029709">
    <property type="protein sequence ID" value="QCR16449.1"/>
    <property type="molecule type" value="Genomic_DNA"/>
</dbReference>
<reference evidence="2 4" key="1">
    <citation type="submission" date="2018-05" db="EMBL/GenBank/DDBJ databases">
        <title>Methanosarcina gilichinskyana sp. nov., a novel methanogenic archaeon isolated from Holocene permafrost, North East Russia.</title>
        <authorList>
            <person name="Oshurkova V."/>
            <person name="Meer M."/>
            <person name="Bochkareva O."/>
            <person name="Shcherbakova V."/>
        </authorList>
    </citation>
    <scope>NUCLEOTIDE SEQUENCE [LARGE SCALE GENOMIC DNA]</scope>
    <source>
        <strain evidence="2 4">JL01</strain>
    </source>
</reference>
<dbReference type="Proteomes" id="UP000300067">
    <property type="component" value="Chromosome"/>
</dbReference>
<keyword evidence="2" id="KW-0547">Nucleotide-binding</keyword>
<evidence type="ECO:0000313" key="5">
    <source>
        <dbReference type="Proteomes" id="UP000467371"/>
    </source>
</evidence>
<dbReference type="InterPro" id="IPR036890">
    <property type="entry name" value="HATPase_C_sf"/>
</dbReference>
<dbReference type="EMBL" id="CP042908">
    <property type="protein sequence ID" value="QIB92823.1"/>
    <property type="molecule type" value="Genomic_DNA"/>
</dbReference>
<protein>
    <submittedName>
        <fullName evidence="2">ATP-binding protein</fullName>
    </submittedName>
</protein>
<proteinExistence type="predicted"/>
<dbReference type="RefSeq" id="WP_080503083.1">
    <property type="nucleotide sequence ID" value="NZ_AP019780.1"/>
</dbReference>